<evidence type="ECO:0000256" key="1">
    <source>
        <dbReference type="ARBA" id="ARBA00022857"/>
    </source>
</evidence>
<feature type="domain" description="Enoyl reductase (ER)" evidence="3">
    <location>
        <begin position="10"/>
        <end position="322"/>
    </location>
</feature>
<dbReference type="SMART" id="SM00829">
    <property type="entry name" value="PKS_ER"/>
    <property type="match status" value="1"/>
</dbReference>
<dbReference type="InterPro" id="IPR020843">
    <property type="entry name" value="ER"/>
</dbReference>
<dbReference type="InterPro" id="IPR013149">
    <property type="entry name" value="ADH-like_C"/>
</dbReference>
<dbReference type="EMBL" id="BAAADD010000006">
    <property type="protein sequence ID" value="GAA0575455.1"/>
    <property type="molecule type" value="Genomic_DNA"/>
</dbReference>
<dbReference type="InterPro" id="IPR011032">
    <property type="entry name" value="GroES-like_sf"/>
</dbReference>
<reference evidence="4 5" key="1">
    <citation type="journal article" date="2019" name="Int. J. Syst. Evol. Microbiol.">
        <title>The Global Catalogue of Microorganisms (GCM) 10K type strain sequencing project: providing services to taxonomists for standard genome sequencing and annotation.</title>
        <authorList>
            <consortium name="The Broad Institute Genomics Platform"/>
            <consortium name="The Broad Institute Genome Sequencing Center for Infectious Disease"/>
            <person name="Wu L."/>
            <person name="Ma J."/>
        </authorList>
    </citation>
    <scope>NUCLEOTIDE SEQUENCE [LARGE SCALE GENOMIC DNA]</scope>
    <source>
        <strain evidence="4 5">JCM 15089</strain>
    </source>
</reference>
<dbReference type="InterPro" id="IPR013154">
    <property type="entry name" value="ADH-like_N"/>
</dbReference>
<dbReference type="Gene3D" id="3.90.180.10">
    <property type="entry name" value="Medium-chain alcohol dehydrogenases, catalytic domain"/>
    <property type="match status" value="1"/>
</dbReference>
<organism evidence="4 5">
    <name type="scientific">Rhizomicrobium electricum</name>
    <dbReference type="NCBI Taxonomy" id="480070"/>
    <lineage>
        <taxon>Bacteria</taxon>
        <taxon>Pseudomonadati</taxon>
        <taxon>Pseudomonadota</taxon>
        <taxon>Alphaproteobacteria</taxon>
        <taxon>Micropepsales</taxon>
        <taxon>Micropepsaceae</taxon>
        <taxon>Rhizomicrobium</taxon>
    </lineage>
</organism>
<gene>
    <name evidence="4" type="ORF">GCM10008942_25370</name>
</gene>
<keyword evidence="5" id="KW-1185">Reference proteome</keyword>
<dbReference type="PANTHER" id="PTHR48106:SF8">
    <property type="entry name" value="OS02G0805600 PROTEIN"/>
    <property type="match status" value="1"/>
</dbReference>
<sequence length="324" mass="33595">MRAVTVVNPGPDYTLTLAERETPVPGPGQVLIKVAAAGLNRADLLQAKGKYPPPAGAPDTLGLEVSGEIAEAAADSPFRIGDKVCALLPGGGYAEYARVDEGSVLPLPAGVDLIEAAALPEALFTAWTNLIDAGGLRSKETVLIHGGSSGVGSAAIQLAAALGAKVLTTAGGAERCEKCERLGAMLAIDHHTDDFVEEVLAATAGRGADVILDMVGGDYIVRNFAAAATKGRIVNIAYQKGSTATVDFRLMLAKRLTLTATTLRGRSPEEKRALRDALLKTVWPLIEIGAIKPVVDRVFPLAEAAAAHAHMAKTGHFGKILLTV</sequence>
<keyword evidence="1" id="KW-0521">NADP</keyword>
<dbReference type="RefSeq" id="WP_166935542.1">
    <property type="nucleotide sequence ID" value="NZ_BAAADD010000006.1"/>
</dbReference>
<evidence type="ECO:0000259" key="3">
    <source>
        <dbReference type="SMART" id="SM00829"/>
    </source>
</evidence>
<dbReference type="CDD" id="cd05276">
    <property type="entry name" value="p53_inducible_oxidoreductase"/>
    <property type="match status" value="1"/>
</dbReference>
<name>A0ABN1EVT0_9PROT</name>
<dbReference type="Proteomes" id="UP001499951">
    <property type="component" value="Unassembled WGS sequence"/>
</dbReference>
<proteinExistence type="predicted"/>
<evidence type="ECO:0000313" key="4">
    <source>
        <dbReference type="EMBL" id="GAA0575455.1"/>
    </source>
</evidence>
<dbReference type="SUPFAM" id="SSF50129">
    <property type="entry name" value="GroES-like"/>
    <property type="match status" value="1"/>
</dbReference>
<dbReference type="InterPro" id="IPR014189">
    <property type="entry name" value="Quinone_OxRdtase_PIG3"/>
</dbReference>
<dbReference type="Gene3D" id="3.40.50.720">
    <property type="entry name" value="NAD(P)-binding Rossmann-like Domain"/>
    <property type="match status" value="1"/>
</dbReference>
<dbReference type="PANTHER" id="PTHR48106">
    <property type="entry name" value="QUINONE OXIDOREDUCTASE PIG3-RELATED"/>
    <property type="match status" value="1"/>
</dbReference>
<dbReference type="NCBIfam" id="TIGR02824">
    <property type="entry name" value="quinone_pig3"/>
    <property type="match status" value="1"/>
</dbReference>
<dbReference type="Pfam" id="PF00107">
    <property type="entry name" value="ADH_zinc_N"/>
    <property type="match status" value="1"/>
</dbReference>
<dbReference type="InterPro" id="IPR036291">
    <property type="entry name" value="NAD(P)-bd_dom_sf"/>
</dbReference>
<keyword evidence="2" id="KW-0560">Oxidoreductase</keyword>
<accession>A0ABN1EVT0</accession>
<dbReference type="Pfam" id="PF08240">
    <property type="entry name" value="ADH_N"/>
    <property type="match status" value="1"/>
</dbReference>
<evidence type="ECO:0000313" key="5">
    <source>
        <dbReference type="Proteomes" id="UP001499951"/>
    </source>
</evidence>
<dbReference type="SUPFAM" id="SSF51735">
    <property type="entry name" value="NAD(P)-binding Rossmann-fold domains"/>
    <property type="match status" value="1"/>
</dbReference>
<protein>
    <submittedName>
        <fullName evidence="4">NAD(P)H-quinone oxidoreductase</fullName>
    </submittedName>
</protein>
<comment type="caution">
    <text evidence="4">The sequence shown here is derived from an EMBL/GenBank/DDBJ whole genome shotgun (WGS) entry which is preliminary data.</text>
</comment>
<evidence type="ECO:0000256" key="2">
    <source>
        <dbReference type="ARBA" id="ARBA00023002"/>
    </source>
</evidence>